<evidence type="ECO:0000256" key="2">
    <source>
        <dbReference type="ARBA" id="ARBA00035119"/>
    </source>
</evidence>
<dbReference type="Pfam" id="PF10343">
    <property type="entry name" value="Q_salvage"/>
    <property type="match status" value="1"/>
</dbReference>
<evidence type="ECO:0000256" key="4">
    <source>
        <dbReference type="ARBA" id="ARBA00035393"/>
    </source>
</evidence>
<evidence type="ECO:0000256" key="1">
    <source>
        <dbReference type="ARBA" id="ARBA00022801"/>
    </source>
</evidence>
<comment type="catalytic activity">
    <reaction evidence="5 6">
        <text>queuosine 5'-phosphate + H2O = queuine + D-ribose 5-phosphate</text>
        <dbReference type="Rhea" id="RHEA:75387"/>
        <dbReference type="ChEBI" id="CHEBI:15377"/>
        <dbReference type="ChEBI" id="CHEBI:17433"/>
        <dbReference type="ChEBI" id="CHEBI:78346"/>
        <dbReference type="ChEBI" id="CHEBI:194371"/>
    </reaction>
    <physiologicalReaction direction="left-to-right" evidence="5 6">
        <dbReference type="Rhea" id="RHEA:75388"/>
    </physiologicalReaction>
</comment>
<evidence type="ECO:0000256" key="3">
    <source>
        <dbReference type="ARBA" id="ARBA00035306"/>
    </source>
</evidence>
<dbReference type="GO" id="GO:0006400">
    <property type="term" value="P:tRNA modification"/>
    <property type="evidence" value="ECO:0007669"/>
    <property type="project" value="TreeGrafter"/>
</dbReference>
<gene>
    <name evidence="7" type="ORF">CROS1456_LOCUS5146</name>
</gene>
<comment type="function">
    <text evidence="6">Catalyzes the hydrolysis of queuosine 5'-phosphate, releasing the nucleobase queuine (q). Is required for salvage of queuine from exogenous queuosine (Q) that is imported and then converted to queuosine 5'-phosphate intracellularly.</text>
</comment>
<keyword evidence="1 6" id="KW-0378">Hydrolase</keyword>
<sequence length="327" mass="36894">MEGPLDAVRRTTAEVAEVAERVKINRAAISSLVREGKLREDCVRSLDLSKWDETDHLDPSQDAHLDNDTRCQYLFAVDAINFCFWPDGELEYEHVAGGLKESVRRTGGACVSSESLAKVTGPELRGWLSWPRPLPQERERARLLNELGGALNAHFGGRASEMVRRAGGSASELVRLILAHLPGFRDACVYRGRQVFLYKRAQILVGDLYGSFRGQGLGAFRDVGKLTMFADYRVPVTLLELGVLEYDADLARRVRAREEIASGSEEEVEIRALTVHAVEVILEEMREAFEDKALVPKSIELDWFLWREGENRREVSDPHHRALTVFY</sequence>
<proteinExistence type="inferred from homology"/>
<name>A0A7S3FPN4_9CHLO</name>
<dbReference type="EMBL" id="HBHZ01006643">
    <property type="protein sequence ID" value="CAE0192056.1"/>
    <property type="molecule type" value="Transcribed_RNA"/>
</dbReference>
<dbReference type="PANTHER" id="PTHR21314:SF0">
    <property type="entry name" value="QUEUOSINE 5'-PHOSPHATE N-GLYCOSYLASE_HYDROLASE"/>
    <property type="match status" value="1"/>
</dbReference>
<dbReference type="AlphaFoldDB" id="A0A7S3FPN4"/>
<dbReference type="PANTHER" id="PTHR21314">
    <property type="entry name" value="QUEUOSINE 5'-PHOSPHATE N-GLYCOSYLASE_HYDROLASE-RELATED"/>
    <property type="match status" value="1"/>
</dbReference>
<accession>A0A7S3FPN4</accession>
<organism evidence="7">
    <name type="scientific">Chloropicon roscoffensis</name>
    <dbReference type="NCBI Taxonomy" id="1461544"/>
    <lineage>
        <taxon>Eukaryota</taxon>
        <taxon>Viridiplantae</taxon>
        <taxon>Chlorophyta</taxon>
        <taxon>Chloropicophyceae</taxon>
        <taxon>Chloropicales</taxon>
        <taxon>Chloropicaceae</taxon>
        <taxon>Chloropicon</taxon>
    </lineage>
</organism>
<reference evidence="7" key="1">
    <citation type="submission" date="2021-01" db="EMBL/GenBank/DDBJ databases">
        <authorList>
            <person name="Corre E."/>
            <person name="Pelletier E."/>
            <person name="Niang G."/>
            <person name="Scheremetjew M."/>
            <person name="Finn R."/>
            <person name="Kale V."/>
            <person name="Holt S."/>
            <person name="Cochrane G."/>
            <person name="Meng A."/>
            <person name="Brown T."/>
            <person name="Cohen L."/>
        </authorList>
    </citation>
    <scope>NUCLEOTIDE SEQUENCE</scope>
    <source>
        <strain evidence="7">RCC1871</strain>
    </source>
</reference>
<evidence type="ECO:0000256" key="6">
    <source>
        <dbReference type="RuleBase" id="RU365002"/>
    </source>
</evidence>
<evidence type="ECO:0000256" key="5">
    <source>
        <dbReference type="ARBA" id="ARBA00048204"/>
    </source>
</evidence>
<dbReference type="InterPro" id="IPR019438">
    <property type="entry name" value="Q_salvage"/>
</dbReference>
<protein>
    <recommendedName>
        <fullName evidence="3 6">Queuosine 5'-phosphate N-glycosylase/hydrolase</fullName>
        <ecNumber evidence="6">3.2.2.-</ecNumber>
    </recommendedName>
    <alternativeName>
        <fullName evidence="4 6">Queuosine-nucleotide N-glycosylase/hydrolase</fullName>
    </alternativeName>
</protein>
<comment type="similarity">
    <text evidence="2 6">Belongs to the QNG1 protein family.</text>
</comment>
<evidence type="ECO:0000313" key="7">
    <source>
        <dbReference type="EMBL" id="CAE0192056.1"/>
    </source>
</evidence>
<dbReference type="GO" id="GO:0016787">
    <property type="term" value="F:hydrolase activity"/>
    <property type="evidence" value="ECO:0007669"/>
    <property type="project" value="UniProtKB-KW"/>
</dbReference>
<dbReference type="EC" id="3.2.2.-" evidence="6"/>